<keyword evidence="6 8" id="KW-0472">Membrane</keyword>
<name>A0A8X6HMF0_TRICU</name>
<sequence>MSLPILLIVSSDLMGLVYGLIKLDPFNNAPEEKRRASTYMFSIVFASVRGLFSFLCISMAASSIHEASKNAKDIQEDILKRLYISGDKKEIEESQLLNTAYQSSPFILSAWNIFYFKRGITLSVTGSIVTYSLLIMQILK</sequence>
<comment type="subcellular location">
    <subcellularLocation>
        <location evidence="1">Cell membrane</location>
        <topology evidence="1">Multi-pass membrane protein</topology>
    </subcellularLocation>
</comment>
<dbReference type="InterPro" id="IPR009318">
    <property type="entry name" value="Gustatory_rcpt"/>
</dbReference>
<comment type="caution">
    <text evidence="9">The sequence shown here is derived from an EMBL/GenBank/DDBJ whole genome shotgun (WGS) entry which is preliminary data.</text>
</comment>
<reference evidence="9" key="1">
    <citation type="submission" date="2020-07" db="EMBL/GenBank/DDBJ databases">
        <title>Multicomponent nature underlies the extraordinary mechanical properties of spider dragline silk.</title>
        <authorList>
            <person name="Kono N."/>
            <person name="Nakamura H."/>
            <person name="Mori M."/>
            <person name="Yoshida Y."/>
            <person name="Ohtoshi R."/>
            <person name="Malay A.D."/>
            <person name="Moran D.A.P."/>
            <person name="Tomita M."/>
            <person name="Numata K."/>
            <person name="Arakawa K."/>
        </authorList>
    </citation>
    <scope>NUCLEOTIDE SEQUENCE</scope>
</reference>
<evidence type="ECO:0000256" key="1">
    <source>
        <dbReference type="ARBA" id="ARBA00004651"/>
    </source>
</evidence>
<evidence type="ECO:0000256" key="4">
    <source>
        <dbReference type="ARBA" id="ARBA00022692"/>
    </source>
</evidence>
<evidence type="ECO:0000256" key="8">
    <source>
        <dbReference type="SAM" id="Phobius"/>
    </source>
</evidence>
<keyword evidence="7" id="KW-0675">Receptor</keyword>
<keyword evidence="10" id="KW-1185">Reference proteome</keyword>
<keyword evidence="5 8" id="KW-1133">Transmembrane helix</keyword>
<keyword evidence="4 8" id="KW-0812">Transmembrane</keyword>
<evidence type="ECO:0000256" key="7">
    <source>
        <dbReference type="ARBA" id="ARBA00023170"/>
    </source>
</evidence>
<evidence type="ECO:0000256" key="3">
    <source>
        <dbReference type="ARBA" id="ARBA00022475"/>
    </source>
</evidence>
<evidence type="ECO:0000256" key="2">
    <source>
        <dbReference type="ARBA" id="ARBA00005327"/>
    </source>
</evidence>
<dbReference type="GO" id="GO:0008527">
    <property type="term" value="F:taste receptor activity"/>
    <property type="evidence" value="ECO:0007669"/>
    <property type="project" value="InterPro"/>
</dbReference>
<accession>A0A8X6HMF0</accession>
<dbReference type="EMBL" id="BMAO01018851">
    <property type="protein sequence ID" value="GFR26597.1"/>
    <property type="molecule type" value="Genomic_DNA"/>
</dbReference>
<gene>
    <name evidence="9" type="primary">AVEN_174932_1</name>
    <name evidence="9" type="ORF">TNCT_602901</name>
</gene>
<dbReference type="PANTHER" id="PTHR21421">
    <property type="entry name" value="GUSTATORY RECEPTOR"/>
    <property type="match status" value="1"/>
</dbReference>
<evidence type="ECO:0000256" key="6">
    <source>
        <dbReference type="ARBA" id="ARBA00023136"/>
    </source>
</evidence>
<evidence type="ECO:0000313" key="10">
    <source>
        <dbReference type="Proteomes" id="UP000887116"/>
    </source>
</evidence>
<evidence type="ECO:0000313" key="9">
    <source>
        <dbReference type="EMBL" id="GFR26597.1"/>
    </source>
</evidence>
<protein>
    <submittedName>
        <fullName evidence="9">Uncharacterized protein</fullName>
    </submittedName>
</protein>
<dbReference type="AlphaFoldDB" id="A0A8X6HMF0"/>
<evidence type="ECO:0000256" key="5">
    <source>
        <dbReference type="ARBA" id="ARBA00022989"/>
    </source>
</evidence>
<dbReference type="OrthoDB" id="6419159at2759"/>
<comment type="similarity">
    <text evidence="2">Belongs to the insect chemoreceptor superfamily. Gustatory receptor (GR) family. Gr5a subfamily.</text>
</comment>
<organism evidence="9 10">
    <name type="scientific">Trichonephila clavata</name>
    <name type="common">Joro spider</name>
    <name type="synonym">Nephila clavata</name>
    <dbReference type="NCBI Taxonomy" id="2740835"/>
    <lineage>
        <taxon>Eukaryota</taxon>
        <taxon>Metazoa</taxon>
        <taxon>Ecdysozoa</taxon>
        <taxon>Arthropoda</taxon>
        <taxon>Chelicerata</taxon>
        <taxon>Arachnida</taxon>
        <taxon>Araneae</taxon>
        <taxon>Araneomorphae</taxon>
        <taxon>Entelegynae</taxon>
        <taxon>Araneoidea</taxon>
        <taxon>Nephilidae</taxon>
        <taxon>Trichonephila</taxon>
    </lineage>
</organism>
<dbReference type="Pfam" id="PF06151">
    <property type="entry name" value="Trehalose_recp"/>
    <property type="match status" value="1"/>
</dbReference>
<dbReference type="PANTHER" id="PTHR21421:SF29">
    <property type="entry name" value="GUSTATORY RECEPTOR 5A FOR TREHALOSE-RELATED"/>
    <property type="match status" value="1"/>
</dbReference>
<proteinExistence type="inferred from homology"/>
<feature type="transmembrane region" description="Helical" evidence="8">
    <location>
        <begin position="119"/>
        <end position="139"/>
    </location>
</feature>
<dbReference type="GO" id="GO:0050916">
    <property type="term" value="P:sensory perception of sweet taste"/>
    <property type="evidence" value="ECO:0007669"/>
    <property type="project" value="UniProtKB-ARBA"/>
</dbReference>
<dbReference type="Proteomes" id="UP000887116">
    <property type="component" value="Unassembled WGS sequence"/>
</dbReference>
<keyword evidence="3" id="KW-1003">Cell membrane</keyword>
<dbReference type="GO" id="GO:0005886">
    <property type="term" value="C:plasma membrane"/>
    <property type="evidence" value="ECO:0007669"/>
    <property type="project" value="UniProtKB-SubCell"/>
</dbReference>
<feature type="transmembrane region" description="Helical" evidence="8">
    <location>
        <begin position="39"/>
        <end position="62"/>
    </location>
</feature>